<evidence type="ECO:0000313" key="9">
    <source>
        <dbReference type="EMBL" id="GHO45088.1"/>
    </source>
</evidence>
<evidence type="ECO:0000256" key="8">
    <source>
        <dbReference type="RuleBase" id="RU363041"/>
    </source>
</evidence>
<dbReference type="GO" id="GO:0005886">
    <property type="term" value="C:plasma membrane"/>
    <property type="evidence" value="ECO:0007669"/>
    <property type="project" value="UniProtKB-SubCell"/>
</dbReference>
<keyword evidence="10" id="KW-1185">Reference proteome</keyword>
<dbReference type="RefSeq" id="WP_220194439.1">
    <property type="nucleotide sequence ID" value="NZ_BNJF01000001.1"/>
</dbReference>
<dbReference type="Proteomes" id="UP000612362">
    <property type="component" value="Unassembled WGS sequence"/>
</dbReference>
<dbReference type="Pfam" id="PF01925">
    <property type="entry name" value="TauE"/>
    <property type="match status" value="1"/>
</dbReference>
<keyword evidence="4 8" id="KW-1003">Cell membrane</keyword>
<dbReference type="InterPro" id="IPR052017">
    <property type="entry name" value="TSUP"/>
</dbReference>
<feature type="transmembrane region" description="Helical" evidence="8">
    <location>
        <begin position="47"/>
        <end position="68"/>
    </location>
</feature>
<keyword evidence="6 8" id="KW-1133">Transmembrane helix</keyword>
<evidence type="ECO:0000256" key="2">
    <source>
        <dbReference type="ARBA" id="ARBA00009142"/>
    </source>
</evidence>
<dbReference type="PANTHER" id="PTHR30269:SF23">
    <property type="entry name" value="MEMBRANE TRANSPORTER PROTEIN YDHB-RELATED"/>
    <property type="match status" value="1"/>
</dbReference>
<keyword evidence="5 8" id="KW-0812">Transmembrane</keyword>
<feature type="transmembrane region" description="Helical" evidence="8">
    <location>
        <begin position="6"/>
        <end position="35"/>
    </location>
</feature>
<feature type="transmembrane region" description="Helical" evidence="8">
    <location>
        <begin position="261"/>
        <end position="280"/>
    </location>
</feature>
<protein>
    <recommendedName>
        <fullName evidence="8">Probable membrane transporter protein</fullName>
    </recommendedName>
</protein>
<dbReference type="AlphaFoldDB" id="A0A8J3MSY3"/>
<keyword evidence="3" id="KW-0813">Transport</keyword>
<evidence type="ECO:0000256" key="1">
    <source>
        <dbReference type="ARBA" id="ARBA00004651"/>
    </source>
</evidence>
<proteinExistence type="inferred from homology"/>
<feature type="transmembrane region" description="Helical" evidence="8">
    <location>
        <begin position="207"/>
        <end position="224"/>
    </location>
</feature>
<comment type="subcellular location">
    <subcellularLocation>
        <location evidence="1 8">Cell membrane</location>
        <topology evidence="1 8">Multi-pass membrane protein</topology>
    </subcellularLocation>
</comment>
<accession>A0A8J3MSY3</accession>
<dbReference type="InterPro" id="IPR002781">
    <property type="entry name" value="TM_pro_TauE-like"/>
</dbReference>
<evidence type="ECO:0000256" key="7">
    <source>
        <dbReference type="ARBA" id="ARBA00023136"/>
    </source>
</evidence>
<gene>
    <name evidence="9" type="ORF">KSX_32510</name>
</gene>
<dbReference type="PANTHER" id="PTHR30269">
    <property type="entry name" value="TRANSMEMBRANE PROTEIN YFCA"/>
    <property type="match status" value="1"/>
</dbReference>
<comment type="caution">
    <text evidence="9">The sequence shown here is derived from an EMBL/GenBank/DDBJ whole genome shotgun (WGS) entry which is preliminary data.</text>
</comment>
<evidence type="ECO:0000256" key="5">
    <source>
        <dbReference type="ARBA" id="ARBA00022692"/>
    </source>
</evidence>
<sequence>MTLSLITVLIIFAGAALAGLLGSLLGLGGGILIVPMLSLAFGLPIQYAIGASVIAIIATSSGSAAAYVRDRLSNIRVGMFLETATVSGAIGGALLVSIIAPQILYIIFGIVLLISLLPMLFKLGEELPANVKNDRLATALSLSSSYPDKRLGCEVPYEVTNTFWGFLVMCVAGCLSGLLGIGSGVFKVLAMDTIMRMPMKVSTTTSNFMIGVTGAASAGIYFARGDVQPLIAAPIALGVLAGSFLGARILPHMKNKTLRKIFIPVLALIALQMVLKGFGISW</sequence>
<feature type="transmembrane region" description="Helical" evidence="8">
    <location>
        <begin position="230"/>
        <end position="249"/>
    </location>
</feature>
<keyword evidence="7 8" id="KW-0472">Membrane</keyword>
<name>A0A8J3MSY3_9CHLR</name>
<comment type="similarity">
    <text evidence="2 8">Belongs to the 4-toluene sulfonate uptake permease (TSUP) (TC 2.A.102) family.</text>
</comment>
<evidence type="ECO:0000256" key="3">
    <source>
        <dbReference type="ARBA" id="ARBA00022448"/>
    </source>
</evidence>
<feature type="transmembrane region" description="Helical" evidence="8">
    <location>
        <begin position="163"/>
        <end position="186"/>
    </location>
</feature>
<dbReference type="EMBL" id="BNJF01000001">
    <property type="protein sequence ID" value="GHO45088.1"/>
    <property type="molecule type" value="Genomic_DNA"/>
</dbReference>
<evidence type="ECO:0000313" key="10">
    <source>
        <dbReference type="Proteomes" id="UP000612362"/>
    </source>
</evidence>
<feature type="transmembrane region" description="Helical" evidence="8">
    <location>
        <begin position="103"/>
        <end position="121"/>
    </location>
</feature>
<feature type="transmembrane region" description="Helical" evidence="8">
    <location>
        <begin position="74"/>
        <end position="96"/>
    </location>
</feature>
<evidence type="ECO:0000256" key="6">
    <source>
        <dbReference type="ARBA" id="ARBA00022989"/>
    </source>
</evidence>
<organism evidence="9 10">
    <name type="scientific">Ktedonospora formicarum</name>
    <dbReference type="NCBI Taxonomy" id="2778364"/>
    <lineage>
        <taxon>Bacteria</taxon>
        <taxon>Bacillati</taxon>
        <taxon>Chloroflexota</taxon>
        <taxon>Ktedonobacteria</taxon>
        <taxon>Ktedonobacterales</taxon>
        <taxon>Ktedonobacteraceae</taxon>
        <taxon>Ktedonospora</taxon>
    </lineage>
</organism>
<evidence type="ECO:0000256" key="4">
    <source>
        <dbReference type="ARBA" id="ARBA00022475"/>
    </source>
</evidence>
<reference evidence="9" key="1">
    <citation type="submission" date="2020-10" db="EMBL/GenBank/DDBJ databases">
        <title>Taxonomic study of unclassified bacteria belonging to the class Ktedonobacteria.</title>
        <authorList>
            <person name="Yabe S."/>
            <person name="Wang C.M."/>
            <person name="Zheng Y."/>
            <person name="Sakai Y."/>
            <person name="Cavaletti L."/>
            <person name="Monciardini P."/>
            <person name="Donadio S."/>
        </authorList>
    </citation>
    <scope>NUCLEOTIDE SEQUENCE</scope>
    <source>
        <strain evidence="9">SOSP1-1</strain>
    </source>
</reference>